<sequence>MHSFSYLCSLICPNEQLESKVPNKEKSNLLYKATSSSEMMCGQEVVKKTSFNIVNVTYCIASTICKTHSKKEKKKEKKKKDRKYDNNSIENTREKEEKTNKHKCDQSKQVSEQAEQIKLNKTEQIVKKKKAKHRNE</sequence>
<feature type="compositionally biased region" description="Basic residues" evidence="1">
    <location>
        <begin position="127"/>
        <end position="136"/>
    </location>
</feature>
<reference evidence="2 3" key="1">
    <citation type="journal article" date="2013" name="Curr. Biol.">
        <title>The Genome of the Foraminiferan Reticulomyxa filosa.</title>
        <authorList>
            <person name="Glockner G."/>
            <person name="Hulsmann N."/>
            <person name="Schleicher M."/>
            <person name="Noegel A.A."/>
            <person name="Eichinger L."/>
            <person name="Gallinger C."/>
            <person name="Pawlowski J."/>
            <person name="Sierra R."/>
            <person name="Euteneuer U."/>
            <person name="Pillet L."/>
            <person name="Moustafa A."/>
            <person name="Platzer M."/>
            <person name="Groth M."/>
            <person name="Szafranski K."/>
            <person name="Schliwa M."/>
        </authorList>
    </citation>
    <scope>NUCLEOTIDE SEQUENCE [LARGE SCALE GENOMIC DNA]</scope>
</reference>
<dbReference type="Proteomes" id="UP000023152">
    <property type="component" value="Unassembled WGS sequence"/>
</dbReference>
<feature type="compositionally biased region" description="Basic residues" evidence="1">
    <location>
        <begin position="68"/>
        <end position="81"/>
    </location>
</feature>
<feature type="compositionally biased region" description="Basic and acidic residues" evidence="1">
    <location>
        <begin position="91"/>
        <end position="106"/>
    </location>
</feature>
<evidence type="ECO:0000313" key="2">
    <source>
        <dbReference type="EMBL" id="ETO10014.1"/>
    </source>
</evidence>
<accession>X6M7X6</accession>
<comment type="caution">
    <text evidence="2">The sequence shown here is derived from an EMBL/GenBank/DDBJ whole genome shotgun (WGS) entry which is preliminary data.</text>
</comment>
<keyword evidence="3" id="KW-1185">Reference proteome</keyword>
<evidence type="ECO:0000256" key="1">
    <source>
        <dbReference type="SAM" id="MobiDB-lite"/>
    </source>
</evidence>
<name>X6M7X6_RETFI</name>
<organism evidence="2 3">
    <name type="scientific">Reticulomyxa filosa</name>
    <dbReference type="NCBI Taxonomy" id="46433"/>
    <lineage>
        <taxon>Eukaryota</taxon>
        <taxon>Sar</taxon>
        <taxon>Rhizaria</taxon>
        <taxon>Retaria</taxon>
        <taxon>Foraminifera</taxon>
        <taxon>Monothalamids</taxon>
        <taxon>Reticulomyxidae</taxon>
        <taxon>Reticulomyxa</taxon>
    </lineage>
</organism>
<dbReference type="AlphaFoldDB" id="X6M7X6"/>
<feature type="region of interest" description="Disordered" evidence="1">
    <location>
        <begin position="68"/>
        <end position="136"/>
    </location>
</feature>
<gene>
    <name evidence="2" type="ORF">RFI_27363</name>
</gene>
<proteinExistence type="predicted"/>
<protein>
    <submittedName>
        <fullName evidence="2">Uncharacterized protein</fullName>
    </submittedName>
</protein>
<dbReference type="EMBL" id="ASPP01023726">
    <property type="protein sequence ID" value="ETO10014.1"/>
    <property type="molecule type" value="Genomic_DNA"/>
</dbReference>
<evidence type="ECO:0000313" key="3">
    <source>
        <dbReference type="Proteomes" id="UP000023152"/>
    </source>
</evidence>